<dbReference type="GO" id="GO:0050361">
    <property type="term" value="F:tryptophan 2-monooxygenase activity"/>
    <property type="evidence" value="ECO:0007669"/>
    <property type="project" value="UniProtKB-EC"/>
</dbReference>
<keyword evidence="5" id="KW-0073">Auxin biosynthesis</keyword>
<comment type="pathway">
    <text evidence="1">Plant hormone metabolism; auxin biosynthesis.</text>
</comment>
<evidence type="ECO:0000256" key="5">
    <source>
        <dbReference type="ARBA" id="ARBA00023070"/>
    </source>
</evidence>
<dbReference type="Proteomes" id="UP000249065">
    <property type="component" value="Unassembled WGS sequence"/>
</dbReference>
<sequence length="535" mass="55220">MSRPAGRPPGRSPDGHGPAGLSRRALLEGVAAAGGAGAVIATLAALGGLPATPARAAAPALPRDGRRVLVVGGGIAGLVAAHEMRRAGWSVRLLEAAPRLGGRCLTLRGGDAVAESDGPGQRVAWDRAPHLYFNAGAARIPHHHRGILGYCRALGVPLEVLVNENRAALVEAPNGAPSGAVPLRRVQADLRGLVAELAVKGLGAGALPGPLSAAELEGLRRALRSWGALEEDLRYRGSARAGWAVPPGAGAEAPQPLAPLDPRVLLQPGLWRAAGFAEGIDYQATMLQPVGGMDRIALALGQALGDAVTTGAELLSLRRVEGGARATWRAADGARREAVVPAVLLALPAPVLARLDTDLSPGRRAALAALPQAGALKLAFLARRRFWEEDAAIYGGISWLARDATQIWYPSHGFHAAGGVLLGAYVWDEAVAGRIAGLDPAARGAAMAADGEALHPGYASETAAPVSVAWGRMPRALGAWADWTPAQRARDQAMLQAPEGPYHFAGDHLSWLPGWQEGAVLSAWGALEGLARPVP</sequence>
<proteinExistence type="inferred from homology"/>
<dbReference type="Pfam" id="PF01593">
    <property type="entry name" value="Amino_oxidase"/>
    <property type="match status" value="1"/>
</dbReference>
<keyword evidence="10" id="KW-1185">Reference proteome</keyword>
<dbReference type="SUPFAM" id="SSF51905">
    <property type="entry name" value="FAD/NAD(P)-binding domain"/>
    <property type="match status" value="1"/>
</dbReference>
<evidence type="ECO:0000313" key="9">
    <source>
        <dbReference type="EMBL" id="RAI60216.1"/>
    </source>
</evidence>
<comment type="similarity">
    <text evidence="2">Belongs to the tryptophan 2-monooxygenase family.</text>
</comment>
<comment type="catalytic activity">
    <reaction evidence="6">
        <text>L-tryptophan + O2 = indole-3-acetamide + CO2 + H2O</text>
        <dbReference type="Rhea" id="RHEA:16165"/>
        <dbReference type="ChEBI" id="CHEBI:15377"/>
        <dbReference type="ChEBI" id="CHEBI:15379"/>
        <dbReference type="ChEBI" id="CHEBI:16031"/>
        <dbReference type="ChEBI" id="CHEBI:16526"/>
        <dbReference type="ChEBI" id="CHEBI:57912"/>
        <dbReference type="EC" id="1.13.12.3"/>
    </reaction>
</comment>
<protein>
    <recommendedName>
        <fullName evidence="4">Tryptophan 2-monooxygenase</fullName>
        <ecNumber evidence="3">1.13.12.3</ecNumber>
    </recommendedName>
</protein>
<reference evidence="10" key="1">
    <citation type="submission" date="2018-06" db="EMBL/GenBank/DDBJ databases">
        <authorList>
            <person name="Khan S.A."/>
        </authorList>
    </citation>
    <scope>NUCLEOTIDE SEQUENCE [LARGE SCALE GENOMIC DNA]</scope>
    <source>
        <strain evidence="10">DB-1506</strain>
    </source>
</reference>
<evidence type="ECO:0000256" key="1">
    <source>
        <dbReference type="ARBA" id="ARBA00004814"/>
    </source>
</evidence>
<feature type="compositionally biased region" description="Pro residues" evidence="7">
    <location>
        <begin position="1"/>
        <end position="11"/>
    </location>
</feature>
<evidence type="ECO:0000256" key="6">
    <source>
        <dbReference type="ARBA" id="ARBA00047321"/>
    </source>
</evidence>
<dbReference type="EC" id="1.13.12.3" evidence="3"/>
<feature type="domain" description="Amine oxidase" evidence="8">
    <location>
        <begin position="75"/>
        <end position="524"/>
    </location>
</feature>
<feature type="region of interest" description="Disordered" evidence="7">
    <location>
        <begin position="1"/>
        <end position="21"/>
    </location>
</feature>
<dbReference type="GO" id="GO:0009851">
    <property type="term" value="P:auxin biosynthetic process"/>
    <property type="evidence" value="ECO:0007669"/>
    <property type="project" value="UniProtKB-KW"/>
</dbReference>
<dbReference type="InterPro" id="IPR006311">
    <property type="entry name" value="TAT_signal"/>
</dbReference>
<evidence type="ECO:0000259" key="8">
    <source>
        <dbReference type="Pfam" id="PF01593"/>
    </source>
</evidence>
<dbReference type="SUPFAM" id="SSF54373">
    <property type="entry name" value="FAD-linked reductases, C-terminal domain"/>
    <property type="match status" value="1"/>
</dbReference>
<comment type="caution">
    <text evidence="9">The sequence shown here is derived from an EMBL/GenBank/DDBJ whole genome shotgun (WGS) entry which is preliminary data.</text>
</comment>
<dbReference type="PROSITE" id="PS51318">
    <property type="entry name" value="TAT"/>
    <property type="match status" value="1"/>
</dbReference>
<dbReference type="InterPro" id="IPR050281">
    <property type="entry name" value="Flavin_monoamine_oxidase"/>
</dbReference>
<dbReference type="OrthoDB" id="337830at2"/>
<dbReference type="PANTHER" id="PTHR10742:SF410">
    <property type="entry name" value="LYSINE-SPECIFIC HISTONE DEMETHYLASE 2"/>
    <property type="match status" value="1"/>
</dbReference>
<evidence type="ECO:0000256" key="2">
    <source>
        <dbReference type="ARBA" id="ARBA00005833"/>
    </source>
</evidence>
<evidence type="ECO:0000256" key="7">
    <source>
        <dbReference type="SAM" id="MobiDB-lite"/>
    </source>
</evidence>
<dbReference type="Gene3D" id="1.20.1440.240">
    <property type="match status" value="1"/>
</dbReference>
<accession>A0A327MCS9</accession>
<evidence type="ECO:0000313" key="10">
    <source>
        <dbReference type="Proteomes" id="UP000249065"/>
    </source>
</evidence>
<evidence type="ECO:0000256" key="4">
    <source>
        <dbReference type="ARBA" id="ARBA00017871"/>
    </source>
</evidence>
<dbReference type="InterPro" id="IPR002937">
    <property type="entry name" value="Amino_oxidase"/>
</dbReference>
<dbReference type="InterPro" id="IPR036188">
    <property type="entry name" value="FAD/NAD-bd_sf"/>
</dbReference>
<dbReference type="Gene3D" id="3.90.660.10">
    <property type="match status" value="1"/>
</dbReference>
<dbReference type="Gene3D" id="3.50.50.60">
    <property type="entry name" value="FAD/NAD(P)-binding domain"/>
    <property type="match status" value="1"/>
</dbReference>
<dbReference type="PANTHER" id="PTHR10742">
    <property type="entry name" value="FLAVIN MONOAMINE OXIDASE"/>
    <property type="match status" value="1"/>
</dbReference>
<evidence type="ECO:0000256" key="3">
    <source>
        <dbReference type="ARBA" id="ARBA00012535"/>
    </source>
</evidence>
<gene>
    <name evidence="9" type="ORF">DOO78_03825</name>
</gene>
<dbReference type="EMBL" id="QLIX01000002">
    <property type="protein sequence ID" value="RAI60216.1"/>
    <property type="molecule type" value="Genomic_DNA"/>
</dbReference>
<organism evidence="9 10">
    <name type="scientific">Roseicella frigidaeris</name>
    <dbReference type="NCBI Taxonomy" id="2230885"/>
    <lineage>
        <taxon>Bacteria</taxon>
        <taxon>Pseudomonadati</taxon>
        <taxon>Pseudomonadota</taxon>
        <taxon>Alphaproteobacteria</taxon>
        <taxon>Acetobacterales</taxon>
        <taxon>Roseomonadaceae</taxon>
        <taxon>Roseicella</taxon>
    </lineage>
</organism>
<dbReference type="AlphaFoldDB" id="A0A327MCS9"/>
<name>A0A327MCS9_9PROT</name>